<feature type="region of interest" description="Disordered" evidence="3">
    <location>
        <begin position="1"/>
        <end position="26"/>
    </location>
</feature>
<evidence type="ECO:0000256" key="2">
    <source>
        <dbReference type="ARBA" id="ARBA00022679"/>
    </source>
</evidence>
<keyword evidence="2 4" id="KW-0808">Transferase</keyword>
<evidence type="ECO:0000256" key="1">
    <source>
        <dbReference type="ARBA" id="ARBA00022603"/>
    </source>
</evidence>
<dbReference type="Proteomes" id="UP000231658">
    <property type="component" value="Unassembled WGS sequence"/>
</dbReference>
<keyword evidence="1 4" id="KW-0489">Methyltransferase</keyword>
<dbReference type="CDD" id="cd02440">
    <property type="entry name" value="AdoMet_MTases"/>
    <property type="match status" value="1"/>
</dbReference>
<name>A0A1C3RIY4_9PROT</name>
<dbReference type="STRING" id="1867952.MTBPR1_40248"/>
<dbReference type="NCBIfam" id="TIGR00095">
    <property type="entry name" value="16S rRNA (guanine(966)-N(2))-methyltransferase RsmD"/>
    <property type="match status" value="1"/>
</dbReference>
<organism evidence="4 5">
    <name type="scientific">Candidatus Terasakiella magnetica</name>
    <dbReference type="NCBI Taxonomy" id="1867952"/>
    <lineage>
        <taxon>Bacteria</taxon>
        <taxon>Pseudomonadati</taxon>
        <taxon>Pseudomonadota</taxon>
        <taxon>Alphaproteobacteria</taxon>
        <taxon>Rhodospirillales</taxon>
        <taxon>Terasakiellaceae</taxon>
        <taxon>Terasakiella</taxon>
    </lineage>
</organism>
<evidence type="ECO:0000256" key="3">
    <source>
        <dbReference type="SAM" id="MobiDB-lite"/>
    </source>
</evidence>
<dbReference type="SUPFAM" id="SSF53335">
    <property type="entry name" value="S-adenosyl-L-methionine-dependent methyltransferases"/>
    <property type="match status" value="1"/>
</dbReference>
<dbReference type="InterPro" id="IPR029063">
    <property type="entry name" value="SAM-dependent_MTases_sf"/>
</dbReference>
<reference evidence="4 5" key="1">
    <citation type="submission" date="2016-07" db="EMBL/GenBank/DDBJ databases">
        <authorList>
            <person name="Lefevre C.T."/>
        </authorList>
    </citation>
    <scope>NUCLEOTIDE SEQUENCE [LARGE SCALE GENOMIC DNA]</scope>
    <source>
        <strain evidence="4">PR1</strain>
    </source>
</reference>
<dbReference type="InterPro" id="IPR004398">
    <property type="entry name" value="RNA_MeTrfase_RsmD"/>
</dbReference>
<dbReference type="Pfam" id="PF03602">
    <property type="entry name" value="Cons_hypoth95"/>
    <property type="match status" value="1"/>
</dbReference>
<dbReference type="PIRSF" id="PIRSF004553">
    <property type="entry name" value="CHP00095"/>
    <property type="match status" value="1"/>
</dbReference>
<dbReference type="OrthoDB" id="9803017at2"/>
<dbReference type="PANTHER" id="PTHR43542">
    <property type="entry name" value="METHYLTRANSFERASE"/>
    <property type="match status" value="1"/>
</dbReference>
<dbReference type="GO" id="GO:0031167">
    <property type="term" value="P:rRNA methylation"/>
    <property type="evidence" value="ECO:0007669"/>
    <property type="project" value="InterPro"/>
</dbReference>
<keyword evidence="5" id="KW-1185">Reference proteome</keyword>
<dbReference type="AlphaFoldDB" id="A0A1C3RIY4"/>
<dbReference type="Gene3D" id="3.40.50.150">
    <property type="entry name" value="Vaccinia Virus protein VP39"/>
    <property type="match status" value="1"/>
</dbReference>
<dbReference type="EC" id="2.1.1.-" evidence="4"/>
<accession>A0A1C3RIY4</accession>
<gene>
    <name evidence="4" type="ORF">MTBPR1_40248</name>
</gene>
<sequence length="185" mass="20109">MRIVGGKFKGRKLSAPEGGDTRPTSDRARESIFNILEHQSWGRSALRGKRVLDVFAGTGALGLEAFSRGAAHVTFMDNHEAAMKSLRNNAKGMGSAQEINAMRVDATSPPRADQACSLIFMDAPYKSGLNDLALKALVQTGWIGEGSLCIIEAAKKENWQIPDGFEELDIRKYGAAQVFFMKFGA</sequence>
<dbReference type="RefSeq" id="WP_069189258.1">
    <property type="nucleotide sequence ID" value="NZ_FLYE01000034.1"/>
</dbReference>
<proteinExistence type="predicted"/>
<evidence type="ECO:0000313" key="5">
    <source>
        <dbReference type="Proteomes" id="UP000231658"/>
    </source>
</evidence>
<dbReference type="PANTHER" id="PTHR43542:SF1">
    <property type="entry name" value="METHYLTRANSFERASE"/>
    <property type="match status" value="1"/>
</dbReference>
<dbReference type="EMBL" id="FLYE01000034">
    <property type="protein sequence ID" value="SCA57225.1"/>
    <property type="molecule type" value="Genomic_DNA"/>
</dbReference>
<evidence type="ECO:0000313" key="4">
    <source>
        <dbReference type="EMBL" id="SCA57225.1"/>
    </source>
</evidence>
<protein>
    <submittedName>
        <fullName evidence="4">Putative methyltransferase</fullName>
        <ecNumber evidence="4">2.1.1.-</ecNumber>
    </submittedName>
</protein>
<dbReference type="GO" id="GO:0008168">
    <property type="term" value="F:methyltransferase activity"/>
    <property type="evidence" value="ECO:0007669"/>
    <property type="project" value="UniProtKB-KW"/>
</dbReference>